<dbReference type="InterPro" id="IPR001647">
    <property type="entry name" value="HTH_TetR"/>
</dbReference>
<evidence type="ECO:0000259" key="3">
    <source>
        <dbReference type="PROSITE" id="PS50977"/>
    </source>
</evidence>
<dbReference type="Proteomes" id="UP000051789">
    <property type="component" value="Unassembled WGS sequence"/>
</dbReference>
<dbReference type="GO" id="GO:0003677">
    <property type="term" value="F:DNA binding"/>
    <property type="evidence" value="ECO:0007669"/>
    <property type="project" value="UniProtKB-UniRule"/>
</dbReference>
<dbReference type="Gene3D" id="1.10.357.10">
    <property type="entry name" value="Tetracycline Repressor, domain 2"/>
    <property type="match status" value="1"/>
</dbReference>
<dbReference type="AlphaFoldDB" id="A0A0R2CI95"/>
<dbReference type="SUPFAM" id="SSF46689">
    <property type="entry name" value="Homeodomain-like"/>
    <property type="match status" value="1"/>
</dbReference>
<feature type="domain" description="HTH tetR-type" evidence="3">
    <location>
        <begin position="7"/>
        <end position="67"/>
    </location>
</feature>
<sequence>MTDLRTQRTNRLIETAFVDLVNQTGFDHITITQLAHTAHVNRQTLYRHYADKYALAEHLVRQTVVEFDRAISARLQLSANHDHDQQKSLRVVSNLVHTYVAAHTPLLTALMTLRGSSLDFRDRLQRQIEHRYRQYFADVTPDQEDLAIQASLFNALILGTLDFILTHQKMPTAARMLRNIQQISATLF</sequence>
<dbReference type="InterPro" id="IPR050624">
    <property type="entry name" value="HTH-type_Tx_Regulator"/>
</dbReference>
<gene>
    <name evidence="4" type="ORF">FD19_GL000524</name>
</gene>
<dbReference type="PANTHER" id="PTHR43479:SF7">
    <property type="entry name" value="TETR-FAMILY TRANSCRIPTIONAL REGULATOR"/>
    <property type="match status" value="1"/>
</dbReference>
<keyword evidence="5" id="KW-1185">Reference proteome</keyword>
<dbReference type="RefSeq" id="WP_056969050.1">
    <property type="nucleotide sequence ID" value="NZ_AYZK01000001.1"/>
</dbReference>
<dbReference type="PROSITE" id="PS50977">
    <property type="entry name" value="HTH_TETR_2"/>
    <property type="match status" value="1"/>
</dbReference>
<dbReference type="Pfam" id="PF00440">
    <property type="entry name" value="TetR_N"/>
    <property type="match status" value="1"/>
</dbReference>
<dbReference type="PANTHER" id="PTHR43479">
    <property type="entry name" value="ACREF/ENVCD OPERON REPRESSOR-RELATED"/>
    <property type="match status" value="1"/>
</dbReference>
<dbReference type="InterPro" id="IPR009057">
    <property type="entry name" value="Homeodomain-like_sf"/>
</dbReference>
<dbReference type="STRING" id="1423810.FD19_GL000524"/>
<accession>A0A0R2CI95</accession>
<evidence type="ECO:0000313" key="4">
    <source>
        <dbReference type="EMBL" id="KRM88233.1"/>
    </source>
</evidence>
<dbReference type="EMBL" id="AYZK01000001">
    <property type="protein sequence ID" value="KRM88233.1"/>
    <property type="molecule type" value="Genomic_DNA"/>
</dbReference>
<comment type="caution">
    <text evidence="4">The sequence shown here is derived from an EMBL/GenBank/DDBJ whole genome shotgun (WGS) entry which is preliminary data.</text>
</comment>
<feature type="DNA-binding region" description="H-T-H motif" evidence="2">
    <location>
        <begin position="30"/>
        <end position="49"/>
    </location>
</feature>
<evidence type="ECO:0000256" key="2">
    <source>
        <dbReference type="PROSITE-ProRule" id="PRU00335"/>
    </source>
</evidence>
<keyword evidence="1 2" id="KW-0238">DNA-binding</keyword>
<evidence type="ECO:0000256" key="1">
    <source>
        <dbReference type="ARBA" id="ARBA00023125"/>
    </source>
</evidence>
<name>A0A0R2CI95_9LACO</name>
<evidence type="ECO:0000313" key="5">
    <source>
        <dbReference type="Proteomes" id="UP000051789"/>
    </source>
</evidence>
<dbReference type="PATRIC" id="fig|1423810.4.peg.536"/>
<organism evidence="4 5">
    <name type="scientific">Lacticaseibacillus thailandensis DSM 22698 = JCM 13996</name>
    <dbReference type="NCBI Taxonomy" id="1423810"/>
    <lineage>
        <taxon>Bacteria</taxon>
        <taxon>Bacillati</taxon>
        <taxon>Bacillota</taxon>
        <taxon>Bacilli</taxon>
        <taxon>Lactobacillales</taxon>
        <taxon>Lactobacillaceae</taxon>
        <taxon>Lacticaseibacillus</taxon>
    </lineage>
</organism>
<proteinExistence type="predicted"/>
<reference evidence="4 5" key="1">
    <citation type="journal article" date="2015" name="Genome Announc.">
        <title>Expanding the biotechnology potential of lactobacilli through comparative genomics of 213 strains and associated genera.</title>
        <authorList>
            <person name="Sun Z."/>
            <person name="Harris H.M."/>
            <person name="McCann A."/>
            <person name="Guo C."/>
            <person name="Argimon S."/>
            <person name="Zhang W."/>
            <person name="Yang X."/>
            <person name="Jeffery I.B."/>
            <person name="Cooney J.C."/>
            <person name="Kagawa T.F."/>
            <person name="Liu W."/>
            <person name="Song Y."/>
            <person name="Salvetti E."/>
            <person name="Wrobel A."/>
            <person name="Rasinkangas P."/>
            <person name="Parkhill J."/>
            <person name="Rea M.C."/>
            <person name="O'Sullivan O."/>
            <person name="Ritari J."/>
            <person name="Douillard F.P."/>
            <person name="Paul Ross R."/>
            <person name="Yang R."/>
            <person name="Briner A.E."/>
            <person name="Felis G.E."/>
            <person name="de Vos W.M."/>
            <person name="Barrangou R."/>
            <person name="Klaenhammer T.R."/>
            <person name="Caufield P.W."/>
            <person name="Cui Y."/>
            <person name="Zhang H."/>
            <person name="O'Toole P.W."/>
        </authorList>
    </citation>
    <scope>NUCLEOTIDE SEQUENCE [LARGE SCALE GENOMIC DNA]</scope>
    <source>
        <strain evidence="4 5">DSM 22698</strain>
    </source>
</reference>
<protein>
    <recommendedName>
        <fullName evidence="3">HTH tetR-type domain-containing protein</fullName>
    </recommendedName>
</protein>